<name>A0A8B6ESC8_MYTGA</name>
<feature type="transmembrane region" description="Helical" evidence="1">
    <location>
        <begin position="12"/>
        <end position="35"/>
    </location>
</feature>
<dbReference type="Gene3D" id="1.20.1070.10">
    <property type="entry name" value="Rhodopsin 7-helix transmembrane proteins"/>
    <property type="match status" value="1"/>
</dbReference>
<keyword evidence="1" id="KW-0812">Transmembrane</keyword>
<keyword evidence="3" id="KW-1185">Reference proteome</keyword>
<dbReference type="EMBL" id="UYJE01005655">
    <property type="protein sequence ID" value="VDI39171.1"/>
    <property type="molecule type" value="Genomic_DNA"/>
</dbReference>
<accession>A0A8B6ESC8</accession>
<proteinExistence type="predicted"/>
<evidence type="ECO:0000313" key="2">
    <source>
        <dbReference type="EMBL" id="VDI39171.1"/>
    </source>
</evidence>
<keyword evidence="1" id="KW-1133">Transmembrane helix</keyword>
<organism evidence="2 3">
    <name type="scientific">Mytilus galloprovincialis</name>
    <name type="common">Mediterranean mussel</name>
    <dbReference type="NCBI Taxonomy" id="29158"/>
    <lineage>
        <taxon>Eukaryota</taxon>
        <taxon>Metazoa</taxon>
        <taxon>Spiralia</taxon>
        <taxon>Lophotrochozoa</taxon>
        <taxon>Mollusca</taxon>
        <taxon>Bivalvia</taxon>
        <taxon>Autobranchia</taxon>
        <taxon>Pteriomorphia</taxon>
        <taxon>Mytilida</taxon>
        <taxon>Mytiloidea</taxon>
        <taxon>Mytilidae</taxon>
        <taxon>Mytilinae</taxon>
        <taxon>Mytilus</taxon>
    </lineage>
</organism>
<comment type="caution">
    <text evidence="2">The sequence shown here is derived from an EMBL/GenBank/DDBJ whole genome shotgun (WGS) entry which is preliminary data.</text>
</comment>
<protein>
    <submittedName>
        <fullName evidence="2">Uncharacterized protein</fullName>
    </submittedName>
</protein>
<evidence type="ECO:0000256" key="1">
    <source>
        <dbReference type="SAM" id="Phobius"/>
    </source>
</evidence>
<dbReference type="Proteomes" id="UP000596742">
    <property type="component" value="Unassembled WGS sequence"/>
</dbReference>
<dbReference type="AlphaFoldDB" id="A0A8B6ESC8"/>
<gene>
    <name evidence="2" type="ORF">MGAL_10B007823</name>
</gene>
<sequence length="265" mass="30506">MLFILYARTPFWMNIVAGPTISYFSIAMNIIIFVALFHKKIRSPTTIVMQGLALADGLTALCTYGFEPFFNLHYEEIGNSTSKLVTEGDFMKSYLCFDFLFKDKFEQYLIKDHLKDLNLLVVTEAVKLVKADAHALAVGLYCANNLQMLNRRSISFYLLRKYHHFEAFFCGIGKLLDSSFILGSSPYSEQMNYILNIASGHIDITLEHLKLLTEILKFSMIIGCGSNFLIYIIMSEKLRSALKKTFKFRDNQTVRSDAMKMQRRR</sequence>
<evidence type="ECO:0000313" key="3">
    <source>
        <dbReference type="Proteomes" id="UP000596742"/>
    </source>
</evidence>
<reference evidence="2" key="1">
    <citation type="submission" date="2018-11" db="EMBL/GenBank/DDBJ databases">
        <authorList>
            <person name="Alioto T."/>
            <person name="Alioto T."/>
        </authorList>
    </citation>
    <scope>NUCLEOTIDE SEQUENCE</scope>
</reference>
<dbReference type="OrthoDB" id="6210390at2759"/>
<keyword evidence="1" id="KW-0472">Membrane</keyword>